<dbReference type="OrthoDB" id="9776208at2"/>
<reference evidence="3 4" key="1">
    <citation type="submission" date="2015-08" db="EMBL/GenBank/DDBJ databases">
        <authorList>
            <person name="Babu N.S."/>
            <person name="Beckwith C.J."/>
            <person name="Beseler K.G."/>
            <person name="Brison A."/>
            <person name="Carone J.V."/>
            <person name="Caskin T.P."/>
            <person name="Diamond M."/>
            <person name="Durham M.E."/>
            <person name="Foxe J.M."/>
            <person name="Go M."/>
            <person name="Henderson B.A."/>
            <person name="Jones I.B."/>
            <person name="McGettigan J.A."/>
            <person name="Micheletti S.J."/>
            <person name="Nasrallah M.E."/>
            <person name="Ortiz D."/>
            <person name="Piller C.R."/>
            <person name="Privatt S.R."/>
            <person name="Schneider S.L."/>
            <person name="Sharp S."/>
            <person name="Smith T.C."/>
            <person name="Stanton J.D."/>
            <person name="Ullery H.E."/>
            <person name="Wilson R.J."/>
            <person name="Serrano M.G."/>
            <person name="Buck G."/>
            <person name="Lee V."/>
            <person name="Wang Y."/>
            <person name="Carvalho R."/>
            <person name="Voegtly L."/>
            <person name="Shi R."/>
            <person name="Duckworth R."/>
            <person name="Johnson A."/>
            <person name="Loviza R."/>
            <person name="Walstead R."/>
            <person name="Shah Z."/>
            <person name="Kiflezghi M."/>
            <person name="Wade K."/>
            <person name="Ball S.L."/>
            <person name="Bradley K.W."/>
            <person name="Asai D.J."/>
            <person name="Bowman C.A."/>
            <person name="Russell D.A."/>
            <person name="Pope W.H."/>
            <person name="Jacobs-Sera D."/>
            <person name="Hendrix R.W."/>
            <person name="Hatfull G.F."/>
        </authorList>
    </citation>
    <scope>NUCLEOTIDE SEQUENCE [LARGE SCALE GENOMIC DNA]</scope>
    <source>
        <strain evidence="3 4">DSM 27710</strain>
    </source>
</reference>
<dbReference type="SUPFAM" id="SSF48452">
    <property type="entry name" value="TPR-like"/>
    <property type="match status" value="1"/>
</dbReference>
<sequence>MSFDRELAAREALAGNQAYLSGDYAAAISAYDAALGAGVDSADLWFNLGNACYRAGQHGRAALAFERALRRDPGDAEARANLELVRAQVARAGASSRPLPFVARVGARIDPDLASGVLLLTWILACALVLARMRRAWSPAPRLALGIAAAVLLAGSALAGAATWATAQVRGEGWSVVVSAGDAREAPDPGAKVAFPVQEALALRATSTVGRFTRVELPGGPSGWLETEKLERIDAPPR</sequence>
<dbReference type="AlphaFoldDB" id="A0A0K1P996"/>
<keyword evidence="4" id="KW-1185">Reference proteome</keyword>
<gene>
    <name evidence="3" type="ORF">AKJ08_0378</name>
</gene>
<dbReference type="RefSeq" id="WP_050724499.1">
    <property type="nucleotide sequence ID" value="NZ_CP012332.1"/>
</dbReference>
<dbReference type="KEGG" id="vin:AKJ08_0378"/>
<feature type="transmembrane region" description="Helical" evidence="2">
    <location>
        <begin position="143"/>
        <end position="165"/>
    </location>
</feature>
<dbReference type="STRING" id="1391653.AKJ08_0378"/>
<keyword evidence="2" id="KW-1133">Transmembrane helix</keyword>
<dbReference type="Pfam" id="PF13432">
    <property type="entry name" value="TPR_16"/>
    <property type="match status" value="1"/>
</dbReference>
<evidence type="ECO:0000256" key="2">
    <source>
        <dbReference type="SAM" id="Phobius"/>
    </source>
</evidence>
<accession>A0A0K1P996</accession>
<dbReference type="InterPro" id="IPR011990">
    <property type="entry name" value="TPR-like_helical_dom_sf"/>
</dbReference>
<dbReference type="SMART" id="SM00028">
    <property type="entry name" value="TPR"/>
    <property type="match status" value="2"/>
</dbReference>
<keyword evidence="2" id="KW-0812">Transmembrane</keyword>
<evidence type="ECO:0000313" key="3">
    <source>
        <dbReference type="EMBL" id="AKU89991.1"/>
    </source>
</evidence>
<dbReference type="InterPro" id="IPR019734">
    <property type="entry name" value="TPR_rpt"/>
</dbReference>
<evidence type="ECO:0000256" key="1">
    <source>
        <dbReference type="PROSITE-ProRule" id="PRU00339"/>
    </source>
</evidence>
<dbReference type="PROSITE" id="PS50005">
    <property type="entry name" value="TPR"/>
    <property type="match status" value="1"/>
</dbReference>
<dbReference type="Gene3D" id="1.25.40.10">
    <property type="entry name" value="Tetratricopeptide repeat domain"/>
    <property type="match status" value="1"/>
</dbReference>
<feature type="repeat" description="TPR" evidence="1">
    <location>
        <begin position="42"/>
        <end position="75"/>
    </location>
</feature>
<keyword evidence="2" id="KW-0472">Membrane</keyword>
<proteinExistence type="predicted"/>
<dbReference type="EMBL" id="CP012332">
    <property type="protein sequence ID" value="AKU89991.1"/>
    <property type="molecule type" value="Genomic_DNA"/>
</dbReference>
<keyword evidence="1" id="KW-0802">TPR repeat</keyword>
<protein>
    <submittedName>
        <fullName evidence="3">BatE</fullName>
    </submittedName>
</protein>
<feature type="transmembrane region" description="Helical" evidence="2">
    <location>
        <begin position="113"/>
        <end position="131"/>
    </location>
</feature>
<evidence type="ECO:0000313" key="4">
    <source>
        <dbReference type="Proteomes" id="UP000055590"/>
    </source>
</evidence>
<dbReference type="Proteomes" id="UP000055590">
    <property type="component" value="Chromosome"/>
</dbReference>
<name>A0A0K1P996_9BACT</name>
<organism evidence="3 4">
    <name type="scientific">Vulgatibacter incomptus</name>
    <dbReference type="NCBI Taxonomy" id="1391653"/>
    <lineage>
        <taxon>Bacteria</taxon>
        <taxon>Pseudomonadati</taxon>
        <taxon>Myxococcota</taxon>
        <taxon>Myxococcia</taxon>
        <taxon>Myxococcales</taxon>
        <taxon>Cystobacterineae</taxon>
        <taxon>Vulgatibacteraceae</taxon>
        <taxon>Vulgatibacter</taxon>
    </lineage>
</organism>